<feature type="region of interest" description="Disordered" evidence="6">
    <location>
        <begin position="87"/>
        <end position="119"/>
    </location>
</feature>
<reference evidence="9" key="1">
    <citation type="submission" date="2022-11" db="EMBL/GenBank/DDBJ databases">
        <title>Chromosomal genome sequence assembly and mating type (MAT) locus characterization of the leprose asexual lichenized fungus Lepraria neglecta (Nyl.) Erichsen.</title>
        <authorList>
            <person name="Allen J.L."/>
            <person name="Pfeffer B."/>
        </authorList>
    </citation>
    <scope>NUCLEOTIDE SEQUENCE</scope>
    <source>
        <strain evidence="9">Allen 5258</strain>
    </source>
</reference>
<evidence type="ECO:0000256" key="5">
    <source>
        <dbReference type="ARBA" id="ARBA00023136"/>
    </source>
</evidence>
<feature type="region of interest" description="Disordered" evidence="6">
    <location>
        <begin position="1"/>
        <end position="31"/>
    </location>
</feature>
<evidence type="ECO:0000256" key="6">
    <source>
        <dbReference type="SAM" id="MobiDB-lite"/>
    </source>
</evidence>
<evidence type="ECO:0000256" key="1">
    <source>
        <dbReference type="ARBA" id="ARBA00004141"/>
    </source>
</evidence>
<dbReference type="Gene3D" id="1.20.1740.10">
    <property type="entry name" value="Amino acid/polyamine transporter I"/>
    <property type="match status" value="1"/>
</dbReference>
<name>A0AAE0DNJ5_9LECA</name>
<feature type="transmembrane region" description="Helical" evidence="7">
    <location>
        <begin position="135"/>
        <end position="157"/>
    </location>
</feature>
<keyword evidence="4 7" id="KW-1133">Transmembrane helix</keyword>
<feature type="transmembrane region" description="Helical" evidence="7">
    <location>
        <begin position="452"/>
        <end position="473"/>
    </location>
</feature>
<comment type="caution">
    <text evidence="9">The sequence shown here is derived from an EMBL/GenBank/DDBJ whole genome shotgun (WGS) entry which is preliminary data.</text>
</comment>
<feature type="transmembrane region" description="Helical" evidence="7">
    <location>
        <begin position="337"/>
        <end position="359"/>
    </location>
</feature>
<accession>A0AAE0DNJ5</accession>
<feature type="transmembrane region" description="Helical" evidence="7">
    <location>
        <begin position="208"/>
        <end position="231"/>
    </location>
</feature>
<proteinExistence type="inferred from homology"/>
<feature type="transmembrane region" description="Helical" evidence="7">
    <location>
        <begin position="163"/>
        <end position="187"/>
    </location>
</feature>
<comment type="subcellular location">
    <subcellularLocation>
        <location evidence="1">Membrane</location>
        <topology evidence="1">Multi-pass membrane protein</topology>
    </subcellularLocation>
</comment>
<dbReference type="GO" id="GO:0016020">
    <property type="term" value="C:membrane"/>
    <property type="evidence" value="ECO:0007669"/>
    <property type="project" value="UniProtKB-SubCell"/>
</dbReference>
<comment type="similarity">
    <text evidence="2">Belongs to the amino acid/polyamine transporter 2 family.</text>
</comment>
<feature type="transmembrane region" description="Helical" evidence="7">
    <location>
        <begin position="379"/>
        <end position="400"/>
    </location>
</feature>
<dbReference type="InterPro" id="IPR013057">
    <property type="entry name" value="AA_transpt_TM"/>
</dbReference>
<evidence type="ECO:0000313" key="9">
    <source>
        <dbReference type="EMBL" id="KAK3176743.1"/>
    </source>
</evidence>
<sequence length="534" mass="57864">MPCGTSWNFTEKDPTPPRSQPQRLTVKPQTHPQALCYFSKASYSPKGSVDLVANLPELARDLSAMVETDYRHGYGYDAAVDGKKYQPDYGSDENLENGVEKGRSTSVSNKGKEDPFGDETNSEVKYRTMAWWQAGMIMIAETISLGILSLPSVLAAIGIAPGVILIVGLGILATYTGFVIGQFKLAYPHVHNMADAGEVMAGRWGREIFGGAQILFLVFVMGSHILTFSIMLNVLTGHGTCTIVFGFVGFLVCLICTLPRTLKRVSYMAIVSFISIIAAVVITMAGVGIERPGDGKVDVAVKSNLYKGWLSLTIFSGHVAFFSFISELKHPEQYPKALFLLQGVDTSMYLIVAVVTYRYAGTSVASPALGSTSPLLQKIAYGIAIPTIVIAGVINGHVAAKYIYVRLFRGTDRMSKKSWSSFGLWAIIVLVLWIIAWIIAEAIPVFNDLLSLISALFASWFTYGLSGVFWLYMNYGRYRENGRKMFLTGLNAVIFCIGAAICGLGLYASGTAIHADATSSNGSFSCADNSKSSA</sequence>
<evidence type="ECO:0000259" key="8">
    <source>
        <dbReference type="Pfam" id="PF01490"/>
    </source>
</evidence>
<dbReference type="PANTHER" id="PTHR22950">
    <property type="entry name" value="AMINO ACID TRANSPORTER"/>
    <property type="match status" value="1"/>
</dbReference>
<keyword evidence="3 7" id="KW-0812">Transmembrane</keyword>
<feature type="compositionally biased region" description="Polar residues" evidence="6">
    <location>
        <begin position="20"/>
        <end position="31"/>
    </location>
</feature>
<evidence type="ECO:0000256" key="2">
    <source>
        <dbReference type="ARBA" id="ARBA00008066"/>
    </source>
</evidence>
<dbReference type="PANTHER" id="PTHR22950:SF668">
    <property type="entry name" value="AMINO ACID TRANSPORTER (EUROFUNG)"/>
    <property type="match status" value="1"/>
</dbReference>
<dbReference type="Pfam" id="PF01490">
    <property type="entry name" value="Aa_trans"/>
    <property type="match status" value="1"/>
</dbReference>
<gene>
    <name evidence="9" type="ORF">OEA41_008068</name>
</gene>
<keyword evidence="10" id="KW-1185">Reference proteome</keyword>
<evidence type="ECO:0000256" key="7">
    <source>
        <dbReference type="SAM" id="Phobius"/>
    </source>
</evidence>
<dbReference type="AlphaFoldDB" id="A0AAE0DNJ5"/>
<organism evidence="9 10">
    <name type="scientific">Lepraria neglecta</name>
    <dbReference type="NCBI Taxonomy" id="209136"/>
    <lineage>
        <taxon>Eukaryota</taxon>
        <taxon>Fungi</taxon>
        <taxon>Dikarya</taxon>
        <taxon>Ascomycota</taxon>
        <taxon>Pezizomycotina</taxon>
        <taxon>Lecanoromycetes</taxon>
        <taxon>OSLEUM clade</taxon>
        <taxon>Lecanoromycetidae</taxon>
        <taxon>Lecanorales</taxon>
        <taxon>Lecanorineae</taxon>
        <taxon>Stereocaulaceae</taxon>
        <taxon>Lepraria</taxon>
    </lineage>
</organism>
<evidence type="ECO:0000313" key="10">
    <source>
        <dbReference type="Proteomes" id="UP001276659"/>
    </source>
</evidence>
<feature type="transmembrane region" description="Helical" evidence="7">
    <location>
        <begin position="309"/>
        <end position="325"/>
    </location>
</feature>
<evidence type="ECO:0000256" key="4">
    <source>
        <dbReference type="ARBA" id="ARBA00022989"/>
    </source>
</evidence>
<keyword evidence="5 7" id="KW-0472">Membrane</keyword>
<dbReference type="FunFam" id="1.20.1740.10:FF:000039">
    <property type="entry name" value="Neutral amino acid transporter (Eurofung)"/>
    <property type="match status" value="1"/>
</dbReference>
<dbReference type="Proteomes" id="UP001276659">
    <property type="component" value="Unassembled WGS sequence"/>
</dbReference>
<feature type="domain" description="Amino acid transporter transmembrane" evidence="8">
    <location>
        <begin position="128"/>
        <end position="508"/>
    </location>
</feature>
<feature type="transmembrane region" description="Helical" evidence="7">
    <location>
        <begin position="421"/>
        <end position="440"/>
    </location>
</feature>
<dbReference type="GO" id="GO:0015179">
    <property type="term" value="F:L-amino acid transmembrane transporter activity"/>
    <property type="evidence" value="ECO:0007669"/>
    <property type="project" value="TreeGrafter"/>
</dbReference>
<feature type="transmembrane region" description="Helical" evidence="7">
    <location>
        <begin position="237"/>
        <end position="258"/>
    </location>
</feature>
<evidence type="ECO:0000256" key="3">
    <source>
        <dbReference type="ARBA" id="ARBA00022692"/>
    </source>
</evidence>
<dbReference type="EMBL" id="JASNWA010000004">
    <property type="protein sequence ID" value="KAK3176743.1"/>
    <property type="molecule type" value="Genomic_DNA"/>
</dbReference>
<feature type="transmembrane region" description="Helical" evidence="7">
    <location>
        <begin position="485"/>
        <end position="508"/>
    </location>
</feature>
<protein>
    <recommendedName>
        <fullName evidence="8">Amino acid transporter transmembrane domain-containing protein</fullName>
    </recommendedName>
</protein>
<feature type="transmembrane region" description="Helical" evidence="7">
    <location>
        <begin position="265"/>
        <end position="289"/>
    </location>
</feature>